<evidence type="ECO:0008006" key="3">
    <source>
        <dbReference type="Google" id="ProtNLM"/>
    </source>
</evidence>
<proteinExistence type="predicted"/>
<keyword evidence="2" id="KW-1185">Reference proteome</keyword>
<evidence type="ECO:0000313" key="1">
    <source>
        <dbReference type="EMBL" id="KAF7123620.1"/>
    </source>
</evidence>
<dbReference type="PANTHER" id="PTHR13833:SF71">
    <property type="entry name" value="NHL DOMAIN-CONTAINING PROTEIN"/>
    <property type="match status" value="1"/>
</dbReference>
<name>A0A834L8H9_RHOSS</name>
<dbReference type="Gene3D" id="2.120.10.30">
    <property type="entry name" value="TolB, C-terminal domain"/>
    <property type="match status" value="1"/>
</dbReference>
<dbReference type="PANTHER" id="PTHR13833">
    <property type="match status" value="1"/>
</dbReference>
<reference evidence="1" key="1">
    <citation type="submission" date="2019-11" db="EMBL/GenBank/DDBJ databases">
        <authorList>
            <person name="Liu Y."/>
            <person name="Hou J."/>
            <person name="Li T.-Q."/>
            <person name="Guan C.-H."/>
            <person name="Wu X."/>
            <person name="Wu H.-Z."/>
            <person name="Ling F."/>
            <person name="Zhang R."/>
            <person name="Shi X.-G."/>
            <person name="Ren J.-P."/>
            <person name="Chen E.-F."/>
            <person name="Sun J.-M."/>
        </authorList>
    </citation>
    <scope>NUCLEOTIDE SEQUENCE</scope>
    <source>
        <strain evidence="1">Adult_tree_wgs_1</strain>
        <tissue evidence="1">Leaves</tissue>
    </source>
</reference>
<comment type="caution">
    <text evidence="1">The sequence shown here is derived from an EMBL/GenBank/DDBJ whole genome shotgun (WGS) entry which is preliminary data.</text>
</comment>
<dbReference type="AlphaFoldDB" id="A0A834L8H9"/>
<dbReference type="OrthoDB" id="342730at2759"/>
<dbReference type="InterPro" id="IPR011042">
    <property type="entry name" value="6-blade_b-propeller_TolB-like"/>
</dbReference>
<evidence type="ECO:0000313" key="2">
    <source>
        <dbReference type="Proteomes" id="UP000626092"/>
    </source>
</evidence>
<protein>
    <recommendedName>
        <fullName evidence="3">NHL repeat-containing protein</fullName>
    </recommendedName>
</protein>
<accession>A0A834L8H9</accession>
<organism evidence="1 2">
    <name type="scientific">Rhododendron simsii</name>
    <name type="common">Sims's rhododendron</name>
    <dbReference type="NCBI Taxonomy" id="118357"/>
    <lineage>
        <taxon>Eukaryota</taxon>
        <taxon>Viridiplantae</taxon>
        <taxon>Streptophyta</taxon>
        <taxon>Embryophyta</taxon>
        <taxon>Tracheophyta</taxon>
        <taxon>Spermatophyta</taxon>
        <taxon>Magnoliopsida</taxon>
        <taxon>eudicotyledons</taxon>
        <taxon>Gunneridae</taxon>
        <taxon>Pentapetalae</taxon>
        <taxon>asterids</taxon>
        <taxon>Ericales</taxon>
        <taxon>Ericaceae</taxon>
        <taxon>Ericoideae</taxon>
        <taxon>Rhodoreae</taxon>
        <taxon>Rhododendron</taxon>
    </lineage>
</organism>
<dbReference type="Proteomes" id="UP000626092">
    <property type="component" value="Unassembled WGS sequence"/>
</dbReference>
<gene>
    <name evidence="1" type="ORF">RHSIM_Rhsim12G0122100</name>
</gene>
<dbReference type="SUPFAM" id="SSF101898">
    <property type="entry name" value="NHL repeat"/>
    <property type="match status" value="1"/>
</dbReference>
<sequence length="403" mass="44503">MIGHFQKTRTIFLKPNFNFDVFSASARLVFEEGYTVSTVLDGNKLKLNPHFILPRFDSSDFLVLDSEHSAFFTVAFTPSQESEIKRLSGNGFGFSDGDLATAMFNKPKSFAVDLKGNVYVADKGNLAIRKISKSGVTTIAGGSKTPGHVDGPGRNASFSPDFELAFIPERCALMICDHGHKLVRQINLKSEDCARGSHSELGLSTWAWPLALGVCSLLGLIIGFTARPYLTSREGLNPLLFNVTWKHYLVSQGRQTLMFCSDVRNAIVSLPLYPVLRSFIMLSLSQLSLMFRIKTVEPRVSQKTSVSLLDSDVVESKEITKSQMFDEQLKDLMTSDGVVEPPESADKIFEQGDDNGNRNHVMSEGHQKVDYMISAHIRSFEEQGKGVAGEALVSSCSGLVKRR</sequence>
<dbReference type="EMBL" id="WJXA01000012">
    <property type="protein sequence ID" value="KAF7123620.1"/>
    <property type="molecule type" value="Genomic_DNA"/>
</dbReference>